<dbReference type="Proteomes" id="UP000004995">
    <property type="component" value="Unassembled WGS sequence"/>
</dbReference>
<sequence>MHMDRSRWFPFYETMTTDAIQFVLQKFRL</sequence>
<dbReference type="EMBL" id="AGNK02002703">
    <property type="status" value="NOT_ANNOTATED_CDS"/>
    <property type="molecule type" value="Genomic_DNA"/>
</dbReference>
<evidence type="ECO:0000313" key="2">
    <source>
        <dbReference type="Proteomes" id="UP000004995"/>
    </source>
</evidence>
<organism evidence="1 2">
    <name type="scientific">Setaria italica</name>
    <name type="common">Foxtail millet</name>
    <name type="synonym">Panicum italicum</name>
    <dbReference type="NCBI Taxonomy" id="4555"/>
    <lineage>
        <taxon>Eukaryota</taxon>
        <taxon>Viridiplantae</taxon>
        <taxon>Streptophyta</taxon>
        <taxon>Embryophyta</taxon>
        <taxon>Tracheophyta</taxon>
        <taxon>Spermatophyta</taxon>
        <taxon>Magnoliopsida</taxon>
        <taxon>Liliopsida</taxon>
        <taxon>Poales</taxon>
        <taxon>Poaceae</taxon>
        <taxon>PACMAD clade</taxon>
        <taxon>Panicoideae</taxon>
        <taxon>Panicodae</taxon>
        <taxon>Paniceae</taxon>
        <taxon>Cenchrinae</taxon>
        <taxon>Setaria</taxon>
    </lineage>
</organism>
<dbReference type="EnsemblPlants" id="KQL12213">
    <property type="protein sequence ID" value="KQL12213"/>
    <property type="gene ID" value="SETIT_008855mg"/>
</dbReference>
<accession>K3Y3R7</accession>
<keyword evidence="2" id="KW-1185">Reference proteome</keyword>
<dbReference type="HOGENOM" id="CLU_3411206_0_0_1"/>
<reference evidence="2" key="1">
    <citation type="journal article" date="2012" name="Nat. Biotechnol.">
        <title>Reference genome sequence of the model plant Setaria.</title>
        <authorList>
            <person name="Bennetzen J.L."/>
            <person name="Schmutz J."/>
            <person name="Wang H."/>
            <person name="Percifield R."/>
            <person name="Hawkins J."/>
            <person name="Pontaroli A.C."/>
            <person name="Estep M."/>
            <person name="Feng L."/>
            <person name="Vaughn J.N."/>
            <person name="Grimwood J."/>
            <person name="Jenkins J."/>
            <person name="Barry K."/>
            <person name="Lindquist E."/>
            <person name="Hellsten U."/>
            <person name="Deshpande S."/>
            <person name="Wang X."/>
            <person name="Wu X."/>
            <person name="Mitros T."/>
            <person name="Triplett J."/>
            <person name="Yang X."/>
            <person name="Ye C.Y."/>
            <person name="Mauro-Herrera M."/>
            <person name="Wang L."/>
            <person name="Li P."/>
            <person name="Sharma M."/>
            <person name="Sharma R."/>
            <person name="Ronald P.C."/>
            <person name="Panaud O."/>
            <person name="Kellogg E.A."/>
            <person name="Brutnell T.P."/>
            <person name="Doust A.N."/>
            <person name="Tuskan G.A."/>
            <person name="Rokhsar D."/>
            <person name="Devos K.M."/>
        </authorList>
    </citation>
    <scope>NUCLEOTIDE SEQUENCE [LARGE SCALE GENOMIC DNA]</scope>
    <source>
        <strain evidence="2">cv. Yugu1</strain>
    </source>
</reference>
<dbReference type="AlphaFoldDB" id="K3Y3R7"/>
<name>K3Y3R7_SETIT</name>
<dbReference type="Gramene" id="KQL12213">
    <property type="protein sequence ID" value="KQL12213"/>
    <property type="gene ID" value="SETIT_008855mg"/>
</dbReference>
<evidence type="ECO:0000313" key="1">
    <source>
        <dbReference type="EnsemblPlants" id="KQL12213"/>
    </source>
</evidence>
<protein>
    <submittedName>
        <fullName evidence="1">Uncharacterized protein</fullName>
    </submittedName>
</protein>
<dbReference type="InParanoid" id="K3Y3R7"/>
<reference evidence="1" key="2">
    <citation type="submission" date="2018-08" db="UniProtKB">
        <authorList>
            <consortium name="EnsemblPlants"/>
        </authorList>
    </citation>
    <scope>IDENTIFICATION</scope>
    <source>
        <strain evidence="1">Yugu1</strain>
    </source>
</reference>
<proteinExistence type="predicted"/>